<dbReference type="Proteomes" id="UP000886595">
    <property type="component" value="Unassembled WGS sequence"/>
</dbReference>
<proteinExistence type="predicted"/>
<evidence type="ECO:0000313" key="2">
    <source>
        <dbReference type="EMBL" id="KAG2316974.1"/>
    </source>
</evidence>
<feature type="compositionally biased region" description="Basic and acidic residues" evidence="1">
    <location>
        <begin position="52"/>
        <end position="62"/>
    </location>
</feature>
<keyword evidence="3" id="KW-1185">Reference proteome</keyword>
<reference evidence="2 3" key="1">
    <citation type="submission" date="2020-02" db="EMBL/GenBank/DDBJ databases">
        <authorList>
            <person name="Ma Q."/>
            <person name="Huang Y."/>
            <person name="Song X."/>
            <person name="Pei D."/>
        </authorList>
    </citation>
    <scope>NUCLEOTIDE SEQUENCE [LARGE SCALE GENOMIC DNA]</scope>
    <source>
        <strain evidence="2">Sxm20200214</strain>
        <tissue evidence="2">Leaf</tissue>
    </source>
</reference>
<dbReference type="OrthoDB" id="608866at2759"/>
<accession>A0A8X8AY36</accession>
<comment type="caution">
    <text evidence="2">The sequence shown here is derived from an EMBL/GenBank/DDBJ whole genome shotgun (WGS) entry which is preliminary data.</text>
</comment>
<protein>
    <submittedName>
        <fullName evidence="2">Uncharacterized protein</fullName>
    </submittedName>
</protein>
<dbReference type="EMBL" id="JAAMPC010000004">
    <property type="protein sequence ID" value="KAG2316974.1"/>
    <property type="molecule type" value="Genomic_DNA"/>
</dbReference>
<gene>
    <name evidence="2" type="ORF">Bca52824_020096</name>
</gene>
<evidence type="ECO:0000256" key="1">
    <source>
        <dbReference type="SAM" id="MobiDB-lite"/>
    </source>
</evidence>
<name>A0A8X8AY36_BRACI</name>
<sequence length="62" mass="6885">MIISELRPGMPELSKFNHSSPLCALEKLRDVSAMENRTSAAPRAVEPSDPVYYRDDQPAPQA</sequence>
<dbReference type="AlphaFoldDB" id="A0A8X8AY36"/>
<feature type="region of interest" description="Disordered" evidence="1">
    <location>
        <begin position="34"/>
        <end position="62"/>
    </location>
</feature>
<organism evidence="2 3">
    <name type="scientific">Brassica carinata</name>
    <name type="common">Ethiopian mustard</name>
    <name type="synonym">Abyssinian cabbage</name>
    <dbReference type="NCBI Taxonomy" id="52824"/>
    <lineage>
        <taxon>Eukaryota</taxon>
        <taxon>Viridiplantae</taxon>
        <taxon>Streptophyta</taxon>
        <taxon>Embryophyta</taxon>
        <taxon>Tracheophyta</taxon>
        <taxon>Spermatophyta</taxon>
        <taxon>Magnoliopsida</taxon>
        <taxon>eudicotyledons</taxon>
        <taxon>Gunneridae</taxon>
        <taxon>Pentapetalae</taxon>
        <taxon>rosids</taxon>
        <taxon>malvids</taxon>
        <taxon>Brassicales</taxon>
        <taxon>Brassicaceae</taxon>
        <taxon>Brassiceae</taxon>
        <taxon>Brassica</taxon>
    </lineage>
</organism>
<evidence type="ECO:0000313" key="3">
    <source>
        <dbReference type="Proteomes" id="UP000886595"/>
    </source>
</evidence>